<feature type="region of interest" description="Disordered" evidence="10">
    <location>
        <begin position="261"/>
        <end position="287"/>
    </location>
</feature>
<dbReference type="InterPro" id="IPR011009">
    <property type="entry name" value="Kinase-like_dom_sf"/>
</dbReference>
<evidence type="ECO:0000256" key="3">
    <source>
        <dbReference type="ARBA" id="ARBA00022527"/>
    </source>
</evidence>
<keyword evidence="6" id="KW-0418">Kinase</keyword>
<evidence type="ECO:0000256" key="2">
    <source>
        <dbReference type="ARBA" id="ARBA00022490"/>
    </source>
</evidence>
<dbReference type="PROSITE" id="PS00107">
    <property type="entry name" value="PROTEIN_KINASE_ATP"/>
    <property type="match status" value="1"/>
</dbReference>
<evidence type="ECO:0000313" key="14">
    <source>
        <dbReference type="EMBL" id="KII84640.1"/>
    </source>
</evidence>
<keyword evidence="8" id="KW-0206">Cytoskeleton</keyword>
<evidence type="ECO:0000256" key="4">
    <source>
        <dbReference type="ARBA" id="ARBA00022679"/>
    </source>
</evidence>
<dbReference type="Proteomes" id="UP000053263">
    <property type="component" value="Unassembled WGS sequence"/>
</dbReference>
<dbReference type="GO" id="GO:0005814">
    <property type="term" value="C:centriole"/>
    <property type="evidence" value="ECO:0007669"/>
    <property type="project" value="UniProtKB-SubCell"/>
</dbReference>
<keyword evidence="7 9" id="KW-0067">ATP-binding</keyword>
<evidence type="ECO:0000256" key="5">
    <source>
        <dbReference type="ARBA" id="ARBA00022741"/>
    </source>
</evidence>
<dbReference type="AlphaFoldDB" id="A0A0C9SXV7"/>
<organism evidence="14 15">
    <name type="scientific">Plicaturopsis crispa FD-325 SS-3</name>
    <dbReference type="NCBI Taxonomy" id="944288"/>
    <lineage>
        <taxon>Eukaryota</taxon>
        <taxon>Fungi</taxon>
        <taxon>Dikarya</taxon>
        <taxon>Basidiomycota</taxon>
        <taxon>Agaricomycotina</taxon>
        <taxon>Agaricomycetes</taxon>
        <taxon>Agaricomycetidae</taxon>
        <taxon>Amylocorticiales</taxon>
        <taxon>Amylocorticiaceae</taxon>
        <taxon>Plicatura</taxon>
        <taxon>Plicaturopsis crispa</taxon>
    </lineage>
</organism>
<dbReference type="Gene3D" id="3.30.1120.120">
    <property type="match status" value="1"/>
</dbReference>
<keyword evidence="3" id="KW-0723">Serine/threonine-protein kinase</keyword>
<sequence length="810" mass="88513">MPISGNLDDRDQQMSDGIENYDVLEQIGNGSTATVYVALCKRGRLRNRKIALKKTPRIQVFHQDERSTSSVALYLSLHHPTIVSLHSVFSTPHAEYQVLELCSHGTLHCYLQSRHPSFFTENEVRGIAKSLVDALLYLNQESVVHGDIRTENVLLTNDYRVKLSGFGSASRVSGTTLMNHDPSFSADLYSLGRLIFTCLSSGPSLSKDDVFIMRDLPSSNLSQQAQSLISDLLADPSKRIALHSIPFHDFFDSSLPIQPLSAPSSSNGKENDLYPLSTNRASKTSEPVDRVPLQLRTNRVRPTPTPTTKPVGYEKPHFPLKDALEELVVKKMGPNAQLRDILRVDVPARRIVSDPARGIIPDPPTRRAVSISTEFASLASLSRPRRMFSSSATPSLVADSATPSPSLTALSKEQPSLVSKPVVRRQPLKPLHINLEDDSPCVQPRENIATTAASVIPVPSIPTAKLPEPSPDIPAAPRSATPTPHIVSSRPTPFTAYLLTPQTIKLLGGQVMILPSLAVLVDLREGERRKHRKGDEVFVVDREGLEVKVYSAPHLSTPCCLIEPSAIYTLNTLPQSYWKRYSAAKRAVEQIKQKTPQLVMWTPEARCTLMANGPHADIEILSPPPSSVHAQTQPTTKGAPQQATMRIRLSRRQDSPEVEIARYVPMQSCEGGEWTKKTMQWKTVGAGGLPFADVGVEGKGMASLVQFLRICETVETMPQAAARSPKTDSVTEKPYSPSTTAKFASTAVPVVIKAEGLVLEQSQKSAMIAQDSDAKFLASTVESFAPPPGANTTSSRHLSIMTAEHTPGLL</sequence>
<dbReference type="EMBL" id="KN832570">
    <property type="protein sequence ID" value="KII84640.1"/>
    <property type="molecule type" value="Genomic_DNA"/>
</dbReference>
<dbReference type="OrthoDB" id="408964at2759"/>
<feature type="region of interest" description="Disordered" evidence="10">
    <location>
        <begin position="625"/>
        <end position="654"/>
    </location>
</feature>
<feature type="domain" description="Cryptic POLO box 1 (CPB1)" evidence="12">
    <location>
        <begin position="486"/>
        <end position="594"/>
    </location>
</feature>
<evidence type="ECO:0000259" key="11">
    <source>
        <dbReference type="PROSITE" id="PS50011"/>
    </source>
</evidence>
<dbReference type="InterPro" id="IPR046437">
    <property type="entry name" value="Ser_Thr-PK_POLO_box_1_sf"/>
</dbReference>
<evidence type="ECO:0000259" key="12">
    <source>
        <dbReference type="PROSITE" id="PS51984"/>
    </source>
</evidence>
<evidence type="ECO:0000313" key="15">
    <source>
        <dbReference type="Proteomes" id="UP000053263"/>
    </source>
</evidence>
<feature type="domain" description="Cryptic POLO box 2 (CPB2)" evidence="13">
    <location>
        <begin position="595"/>
        <end position="750"/>
    </location>
</feature>
<accession>A0A0C9SXV7</accession>
<feature type="region of interest" description="Disordered" evidence="10">
    <location>
        <begin position="391"/>
        <end position="420"/>
    </location>
</feature>
<evidence type="ECO:0000256" key="7">
    <source>
        <dbReference type="ARBA" id="ARBA00022840"/>
    </source>
</evidence>
<evidence type="ECO:0000256" key="10">
    <source>
        <dbReference type="SAM" id="MobiDB-lite"/>
    </source>
</evidence>
<evidence type="ECO:0000256" key="8">
    <source>
        <dbReference type="ARBA" id="ARBA00023212"/>
    </source>
</evidence>
<dbReference type="PROSITE" id="PS00109">
    <property type="entry name" value="PROTEIN_KINASE_TYR"/>
    <property type="match status" value="1"/>
</dbReference>
<dbReference type="InterPro" id="IPR008266">
    <property type="entry name" value="Tyr_kinase_AS"/>
</dbReference>
<dbReference type="HOGENOM" id="CLU_013001_0_0_1"/>
<dbReference type="InterPro" id="IPR033698">
    <property type="entry name" value="POLO_box_Plk4_2"/>
</dbReference>
<feature type="compositionally biased region" description="Polar residues" evidence="10">
    <location>
        <begin position="276"/>
        <end position="285"/>
    </location>
</feature>
<gene>
    <name evidence="14" type="ORF">PLICRDRAFT_57606</name>
</gene>
<dbReference type="InterPro" id="IPR017441">
    <property type="entry name" value="Protein_kinase_ATP_BS"/>
</dbReference>
<dbReference type="SUPFAM" id="SSF56112">
    <property type="entry name" value="Protein kinase-like (PK-like)"/>
    <property type="match status" value="1"/>
</dbReference>
<evidence type="ECO:0000256" key="1">
    <source>
        <dbReference type="ARBA" id="ARBA00004114"/>
    </source>
</evidence>
<dbReference type="PROSITE" id="PS50011">
    <property type="entry name" value="PROTEIN_KINASE_DOM"/>
    <property type="match status" value="1"/>
</dbReference>
<name>A0A0C9SXV7_PLICR</name>
<keyword evidence="15" id="KW-1185">Reference proteome</keyword>
<evidence type="ECO:0000256" key="6">
    <source>
        <dbReference type="ARBA" id="ARBA00022777"/>
    </source>
</evidence>
<feature type="binding site" evidence="9">
    <location>
        <position position="53"/>
    </location>
    <ligand>
        <name>ATP</name>
        <dbReference type="ChEBI" id="CHEBI:30616"/>
    </ligand>
</feature>
<dbReference type="PROSITE" id="PS51984">
    <property type="entry name" value="CPB1"/>
    <property type="match status" value="1"/>
</dbReference>
<evidence type="ECO:0000256" key="9">
    <source>
        <dbReference type="PROSITE-ProRule" id="PRU10141"/>
    </source>
</evidence>
<keyword evidence="4" id="KW-0808">Transferase</keyword>
<feature type="compositionally biased region" description="Polar residues" evidence="10">
    <location>
        <begin position="401"/>
        <end position="417"/>
    </location>
</feature>
<evidence type="ECO:0000259" key="13">
    <source>
        <dbReference type="PROSITE" id="PS51985"/>
    </source>
</evidence>
<dbReference type="GO" id="GO:0005634">
    <property type="term" value="C:nucleus"/>
    <property type="evidence" value="ECO:0007669"/>
    <property type="project" value="TreeGrafter"/>
</dbReference>
<protein>
    <submittedName>
        <fullName evidence="14">Uncharacterized protein</fullName>
    </submittedName>
</protein>
<keyword evidence="5 9" id="KW-0547">Nucleotide-binding</keyword>
<dbReference type="Pfam" id="PF00069">
    <property type="entry name" value="Pkinase"/>
    <property type="match status" value="1"/>
</dbReference>
<feature type="domain" description="Protein kinase" evidence="11">
    <location>
        <begin position="21"/>
        <end position="251"/>
    </location>
</feature>
<proteinExistence type="predicted"/>
<dbReference type="Gene3D" id="1.10.510.10">
    <property type="entry name" value="Transferase(Phosphotransferase) domain 1"/>
    <property type="match status" value="1"/>
</dbReference>
<keyword evidence="2" id="KW-0963">Cytoplasm</keyword>
<comment type="subcellular location">
    <subcellularLocation>
        <location evidence="1">Cytoplasm</location>
        <location evidence="1">Cytoskeleton</location>
        <location evidence="1">Microtubule organizing center</location>
        <location evidence="1">Centrosome</location>
        <location evidence="1">Centriole</location>
    </subcellularLocation>
</comment>
<dbReference type="InterPro" id="IPR000719">
    <property type="entry name" value="Prot_kinase_dom"/>
</dbReference>
<dbReference type="GO" id="GO:0005524">
    <property type="term" value="F:ATP binding"/>
    <property type="evidence" value="ECO:0007669"/>
    <property type="project" value="UniProtKB-UniRule"/>
</dbReference>
<dbReference type="GO" id="GO:0004674">
    <property type="term" value="F:protein serine/threonine kinase activity"/>
    <property type="evidence" value="ECO:0007669"/>
    <property type="project" value="UniProtKB-KW"/>
</dbReference>
<feature type="compositionally biased region" description="Polar residues" evidence="10">
    <location>
        <begin position="628"/>
        <end position="644"/>
    </location>
</feature>
<dbReference type="PANTHER" id="PTHR24345:SF91">
    <property type="entry name" value="SERINE_THREONINE-PROTEIN KINASE PLK4"/>
    <property type="match status" value="1"/>
</dbReference>
<dbReference type="PANTHER" id="PTHR24345">
    <property type="entry name" value="SERINE/THREONINE-PROTEIN KINASE PLK"/>
    <property type="match status" value="1"/>
</dbReference>
<dbReference type="PROSITE" id="PS51985">
    <property type="entry name" value="CPB2"/>
    <property type="match status" value="1"/>
</dbReference>
<reference evidence="14 15" key="1">
    <citation type="submission" date="2014-06" db="EMBL/GenBank/DDBJ databases">
        <title>Evolutionary Origins and Diversification of the Mycorrhizal Mutualists.</title>
        <authorList>
            <consortium name="DOE Joint Genome Institute"/>
            <consortium name="Mycorrhizal Genomics Consortium"/>
            <person name="Kohler A."/>
            <person name="Kuo A."/>
            <person name="Nagy L.G."/>
            <person name="Floudas D."/>
            <person name="Copeland A."/>
            <person name="Barry K.W."/>
            <person name="Cichocki N."/>
            <person name="Veneault-Fourrey C."/>
            <person name="LaButti K."/>
            <person name="Lindquist E.A."/>
            <person name="Lipzen A."/>
            <person name="Lundell T."/>
            <person name="Morin E."/>
            <person name="Murat C."/>
            <person name="Riley R."/>
            <person name="Ohm R."/>
            <person name="Sun H."/>
            <person name="Tunlid A."/>
            <person name="Henrissat B."/>
            <person name="Grigoriev I.V."/>
            <person name="Hibbett D.S."/>
            <person name="Martin F."/>
        </authorList>
    </citation>
    <scope>NUCLEOTIDE SEQUENCE [LARGE SCALE GENOMIC DNA]</scope>
    <source>
        <strain evidence="14 15">FD-325 SS-3</strain>
    </source>
</reference>
<dbReference type="InterPro" id="IPR033699">
    <property type="entry name" value="POLO_box_Plk4_1"/>
</dbReference>